<dbReference type="PROSITE" id="PS00523">
    <property type="entry name" value="SULFATASE_1"/>
    <property type="match status" value="1"/>
</dbReference>
<organism evidence="8 9">
    <name type="scientific">Rhodopirellula baltica (strain DSM 10527 / NCIMB 13988 / SH1)</name>
    <dbReference type="NCBI Taxonomy" id="243090"/>
    <lineage>
        <taxon>Bacteria</taxon>
        <taxon>Pseudomonadati</taxon>
        <taxon>Planctomycetota</taxon>
        <taxon>Planctomycetia</taxon>
        <taxon>Pirellulales</taxon>
        <taxon>Pirellulaceae</taxon>
        <taxon>Rhodopirellula</taxon>
    </lineage>
</organism>
<evidence type="ECO:0000313" key="9">
    <source>
        <dbReference type="Proteomes" id="UP000001025"/>
    </source>
</evidence>
<dbReference type="AlphaFoldDB" id="Q7UVD9"/>
<proteinExistence type="inferred from homology"/>
<dbReference type="STRING" id="243090.RB2701"/>
<reference evidence="8 9" key="1">
    <citation type="journal article" date="2003" name="Proc. Natl. Acad. Sci. U.S.A.">
        <title>Complete genome sequence of the marine planctomycete Pirellula sp. strain 1.</title>
        <authorList>
            <person name="Gloeckner F.O."/>
            <person name="Kube M."/>
            <person name="Bauer M."/>
            <person name="Teeling H."/>
            <person name="Lombardot T."/>
            <person name="Ludwig W."/>
            <person name="Gade D."/>
            <person name="Beck A."/>
            <person name="Borzym K."/>
            <person name="Heitmann K."/>
            <person name="Rabus R."/>
            <person name="Schlesner H."/>
            <person name="Amann R."/>
            <person name="Reinhardt R."/>
        </authorList>
    </citation>
    <scope>NUCLEOTIDE SEQUENCE [LARGE SCALE GENOMIC DNA]</scope>
    <source>
        <strain evidence="9">DSM 10527 / NCIMB 13988 / SH1</strain>
    </source>
</reference>
<evidence type="ECO:0000256" key="4">
    <source>
        <dbReference type="ARBA" id="ARBA00022837"/>
    </source>
</evidence>
<dbReference type="InterPro" id="IPR017850">
    <property type="entry name" value="Alkaline_phosphatase_core_sf"/>
</dbReference>
<dbReference type="PROSITE" id="PS00149">
    <property type="entry name" value="SULFATASE_2"/>
    <property type="match status" value="1"/>
</dbReference>
<keyword evidence="2" id="KW-0479">Metal-binding</keyword>
<keyword evidence="4" id="KW-0106">Calcium</keyword>
<dbReference type="EMBL" id="BX294137">
    <property type="protein sequence ID" value="CAD72786.1"/>
    <property type="molecule type" value="Genomic_DNA"/>
</dbReference>
<dbReference type="PATRIC" id="fig|243090.15.peg.1239"/>
<name>Q7UVD9_RHOBA</name>
<feature type="domain" description="Sulfatase N-terminal" evidence="7">
    <location>
        <begin position="102"/>
        <end position="458"/>
    </location>
</feature>
<comment type="similarity">
    <text evidence="1">Belongs to the sulfatase family.</text>
</comment>
<dbReference type="EnsemblBacteria" id="CAD72786">
    <property type="protein sequence ID" value="CAD72786"/>
    <property type="gene ID" value="RB2701"/>
</dbReference>
<dbReference type="Proteomes" id="UP000001025">
    <property type="component" value="Chromosome"/>
</dbReference>
<gene>
    <name evidence="8" type="ordered locus">RB2701</name>
</gene>
<dbReference type="KEGG" id="rba:RB2701"/>
<keyword evidence="9" id="KW-1185">Reference proteome</keyword>
<evidence type="ECO:0000256" key="1">
    <source>
        <dbReference type="ARBA" id="ARBA00008779"/>
    </source>
</evidence>
<evidence type="ECO:0000256" key="6">
    <source>
        <dbReference type="SAM" id="Phobius"/>
    </source>
</evidence>
<dbReference type="CDD" id="cd16149">
    <property type="entry name" value="sulfatase_like"/>
    <property type="match status" value="1"/>
</dbReference>
<dbReference type="InterPro" id="IPR024607">
    <property type="entry name" value="Sulfatase_CS"/>
</dbReference>
<dbReference type="InParanoid" id="Q7UVD9"/>
<dbReference type="InterPro" id="IPR050738">
    <property type="entry name" value="Sulfatase"/>
</dbReference>
<dbReference type="PANTHER" id="PTHR42693">
    <property type="entry name" value="ARYLSULFATASE FAMILY MEMBER"/>
    <property type="match status" value="1"/>
</dbReference>
<dbReference type="OrthoDB" id="237120at2"/>
<keyword evidence="3 8" id="KW-0378">Hydrolase</keyword>
<sequence>MIPRSPSKQAFAKSQRCGQSENHTSRRTRTIDLAKLLRRSSATVDLGGYYLPLYPMTHRQCSNAALIMMIDSILRQAMSVGLLGCVCVLGTLSAGTAWAAKPNVVLVLTDDQAPWAFAEAVRSGQFSDVPIPSTPNMDRLAAEGAVFRNFFCTTPVCSPARATLMTGRYASELGIKDFIPQPGHKLYDPDSPIHLDPDNTVTFAEVMQQQGYTTGLVGKWHLGDWTANGDSGKHPTRHGFDSFMGLTGGGTTPDNPELELNGKVQQFQGLTTDILTDHAIDFVEQNADRPFFLCLSTRAPHGRWLPVAPEDWQPYEEMDPTIPQYPDLDTDWVRKKMKEYLASTSGVDRNLGRLLKTLDAQELTSNTIVIFTSDHGFNMGHHGIYHKGNGIWATRQKPPGKFHQGTRVISDKYRPNLYDHSLRVPAIVRWPGVVKPSAVIEATASHLDWFPTLCAIAGDGSSAKDLPGRDLSPLLKGELQDDWDQAQYFEYDMINYAVASLRGYRTPEYKLIRDRHNEGCDEFYDLTTDPDETVNLIRNPGSQAVIKRLDAKLRAMEKKLEGRR</sequence>
<accession>Q7UVD9</accession>
<dbReference type="Pfam" id="PF00884">
    <property type="entry name" value="Sulfatase"/>
    <property type="match status" value="1"/>
</dbReference>
<dbReference type="PANTHER" id="PTHR42693:SF53">
    <property type="entry name" value="ENDO-4-O-SULFATASE"/>
    <property type="match status" value="1"/>
</dbReference>
<feature type="region of interest" description="Disordered" evidence="5">
    <location>
        <begin position="1"/>
        <end position="26"/>
    </location>
</feature>
<dbReference type="SUPFAM" id="SSF53649">
    <property type="entry name" value="Alkaline phosphatase-like"/>
    <property type="match status" value="1"/>
</dbReference>
<evidence type="ECO:0000259" key="7">
    <source>
        <dbReference type="Pfam" id="PF00884"/>
    </source>
</evidence>
<keyword evidence="6" id="KW-0812">Transmembrane</keyword>
<dbReference type="InterPro" id="IPR000917">
    <property type="entry name" value="Sulfatase_N"/>
</dbReference>
<evidence type="ECO:0000256" key="2">
    <source>
        <dbReference type="ARBA" id="ARBA00022723"/>
    </source>
</evidence>
<protein>
    <submittedName>
        <fullName evidence="8">N-acetylgalactosamine 6-sulfate sulfatase</fullName>
        <ecNumber evidence="8">3.1.6.-</ecNumber>
    </submittedName>
</protein>
<dbReference type="HOGENOM" id="CLU_006332_9_3_0"/>
<dbReference type="GO" id="GO:0046872">
    <property type="term" value="F:metal ion binding"/>
    <property type="evidence" value="ECO:0007669"/>
    <property type="project" value="UniProtKB-KW"/>
</dbReference>
<evidence type="ECO:0000256" key="3">
    <source>
        <dbReference type="ARBA" id="ARBA00022801"/>
    </source>
</evidence>
<dbReference type="eggNOG" id="COG3119">
    <property type="taxonomic scope" value="Bacteria"/>
</dbReference>
<keyword evidence="6" id="KW-1133">Transmembrane helix</keyword>
<dbReference type="EC" id="3.1.6.-" evidence="8"/>
<feature type="transmembrane region" description="Helical" evidence="6">
    <location>
        <begin position="77"/>
        <end position="100"/>
    </location>
</feature>
<keyword evidence="6" id="KW-0472">Membrane</keyword>
<dbReference type="Gene3D" id="3.40.720.10">
    <property type="entry name" value="Alkaline Phosphatase, subunit A"/>
    <property type="match status" value="1"/>
</dbReference>
<evidence type="ECO:0000313" key="8">
    <source>
        <dbReference type="EMBL" id="CAD72786.1"/>
    </source>
</evidence>
<evidence type="ECO:0000256" key="5">
    <source>
        <dbReference type="SAM" id="MobiDB-lite"/>
    </source>
</evidence>
<dbReference type="GO" id="GO:0004065">
    <property type="term" value="F:arylsulfatase activity"/>
    <property type="evidence" value="ECO:0000318"/>
    <property type="project" value="GO_Central"/>
</dbReference>